<keyword evidence="7" id="KW-1185">Reference proteome</keyword>
<evidence type="ECO:0000313" key="6">
    <source>
        <dbReference type="EMBL" id="MFD0789960.1"/>
    </source>
</evidence>
<evidence type="ECO:0000259" key="3">
    <source>
        <dbReference type="Pfam" id="PF20674"/>
    </source>
</evidence>
<proteinExistence type="predicted"/>
<dbReference type="Gene3D" id="2.60.40.10">
    <property type="entry name" value="Immunoglobulins"/>
    <property type="match status" value="1"/>
</dbReference>
<dbReference type="Pfam" id="PF25564">
    <property type="entry name" value="DUF7933"/>
    <property type="match status" value="1"/>
</dbReference>
<feature type="domain" description="DUF7933" evidence="5">
    <location>
        <begin position="275"/>
        <end position="388"/>
    </location>
</feature>
<accession>A0ABW3AGR6</accession>
<dbReference type="InterPro" id="IPR041033">
    <property type="entry name" value="SpaA_PFL_dom_1"/>
</dbReference>
<keyword evidence="1" id="KW-0472">Membrane</keyword>
<protein>
    <submittedName>
        <fullName evidence="6">SpaA isopeptide-forming pilin-related protein</fullName>
    </submittedName>
</protein>
<feature type="domain" description="SpaA-like prealbumin fold" evidence="3">
    <location>
        <begin position="657"/>
        <end position="778"/>
    </location>
</feature>
<reference evidence="7" key="1">
    <citation type="journal article" date="2019" name="Int. J. Syst. Evol. Microbiol.">
        <title>The Global Catalogue of Microorganisms (GCM) 10K type strain sequencing project: providing services to taxonomists for standard genome sequencing and annotation.</title>
        <authorList>
            <consortium name="The Broad Institute Genomics Platform"/>
            <consortium name="The Broad Institute Genome Sequencing Center for Infectious Disease"/>
            <person name="Wu L."/>
            <person name="Ma J."/>
        </authorList>
    </citation>
    <scope>NUCLEOTIDE SEQUENCE [LARGE SCALE GENOMIC DNA]</scope>
    <source>
        <strain evidence="7">CCUG 54523</strain>
    </source>
</reference>
<dbReference type="Pfam" id="PF20674">
    <property type="entry name" value="SpaA_3"/>
    <property type="match status" value="1"/>
</dbReference>
<evidence type="ECO:0000256" key="1">
    <source>
        <dbReference type="SAM" id="Phobius"/>
    </source>
</evidence>
<dbReference type="InterPro" id="IPR057687">
    <property type="entry name" value="DUF7927"/>
</dbReference>
<evidence type="ECO:0000259" key="2">
    <source>
        <dbReference type="Pfam" id="PF17802"/>
    </source>
</evidence>
<organism evidence="6 7">
    <name type="scientific">Microbacterium insulae</name>
    <dbReference type="NCBI Taxonomy" id="483014"/>
    <lineage>
        <taxon>Bacteria</taxon>
        <taxon>Bacillati</taxon>
        <taxon>Actinomycetota</taxon>
        <taxon>Actinomycetes</taxon>
        <taxon>Micrococcales</taxon>
        <taxon>Microbacteriaceae</taxon>
        <taxon>Microbacterium</taxon>
    </lineage>
</organism>
<name>A0ABW3AGR6_9MICO</name>
<evidence type="ECO:0000259" key="5">
    <source>
        <dbReference type="Pfam" id="PF25564"/>
    </source>
</evidence>
<gene>
    <name evidence="6" type="ORF">ACFQ0P_06085</name>
</gene>
<dbReference type="Pfam" id="PF25549">
    <property type="entry name" value="DUF7927"/>
    <property type="match status" value="1"/>
</dbReference>
<feature type="domain" description="SpaA-like prealbumin fold" evidence="2">
    <location>
        <begin position="939"/>
        <end position="1015"/>
    </location>
</feature>
<dbReference type="InterPro" id="IPR013783">
    <property type="entry name" value="Ig-like_fold"/>
</dbReference>
<evidence type="ECO:0000313" key="7">
    <source>
        <dbReference type="Proteomes" id="UP001597055"/>
    </source>
</evidence>
<keyword evidence="1" id="KW-0812">Transmembrane</keyword>
<feature type="transmembrane region" description="Helical" evidence="1">
    <location>
        <begin position="1054"/>
        <end position="1078"/>
    </location>
</feature>
<sequence>MRAVRTETSGRTRLAAVAVLLSITAGMLVAVIEPLAPVEPAAAAPGTPGTPDAPVVLFEEDFQQGAGITELENYVSLSGATYTADPFWLSAASCNGFIVSPAEAFPGAPTCSGSASNFQETQRKAAALSLLNTPQNTATNRAVSSNTTGSNGPANARQFVSSQLAIPLDNRFLTFSVDAAATSCGVGNHPQLRFFLTDGAGTETPVSSSSINPCTDARGQQTTISGMVVRYGRFPVTSAILASGPSFGFTIRNLTGSFVGNDGAFDNVRVLDATPQLDKSFSPASVPAGGTSTLTLTVTNTSELAAKAGWSFTDSLPSGLVMDDPANVGGTCAATVSATAGSGSIAVTDGSLAAGQASCTITVNVTSAVAGVYENCPANINDAVGVDLPACAAVTFVGEPFSCTEGFVYGIDRTGGAILEIEPVTGASRPIATLGSAPDRFVDALAISADGSTAYATYRFGTTAEVLRVDPVTGARSTVAAVPGNDPDGFDLGAVNPANGYYYFGGRSDSGSVVMHAVDPTTNTYLGVQFILPTTSLGDGANGDLFFDSEGRAYVVLPPASGESTIPLVMIADVPDDGTVAEARVIAELESSTTAPEGVAVGGDGYLSVTYAIDGISEISRADPNSGAIDSSGGITGPNGAADRFLSDLASCWLPHTVTLRKHIDGRFTPDDQFDLTLSGNGVAVGNTGTTSGSSTGLQTDTAATAGPVLGVPGRTYAIAETGAAGTDLGNYDSEWQCTDVADGGVVIAGGAGSTGSVTVPSASGIGSHLECVIINTAHPAWTLAKEALQGGTPLAADARVQPGSTITYRVTAASTTPTGVPDIELTDDLGDVLDDAHFVGGSARLTLDGGPSIAVPDPVGDILTTGRFTLPGATIAVLTYDVVVDADAWSARLTNLVVGDAPTAAPSGCPTECITTQFTPTPVQILKVGEDAAGDVVPMSGSQWAIYVAPTDGAPVVDAVPAVEEGGDPVPGLFRDTTLEPGTYWLEETVALDGFALLAERIAFTLDADGEISLAPTGSSHVTLVQLEGVTTIRVQDVPSVALPAAGGTGTAWFTLLGIALVATGLMAAGLLVIGRLRHPLSPGSRKRL</sequence>
<dbReference type="InterPro" id="IPR057693">
    <property type="entry name" value="DUF7933"/>
</dbReference>
<comment type="caution">
    <text evidence="6">The sequence shown here is derived from an EMBL/GenBank/DDBJ whole genome shotgun (WGS) entry which is preliminary data.</text>
</comment>
<evidence type="ECO:0000259" key="4">
    <source>
        <dbReference type="Pfam" id="PF25549"/>
    </source>
</evidence>
<dbReference type="RefSeq" id="WP_204981212.1">
    <property type="nucleotide sequence ID" value="NZ_JBHTII010000001.1"/>
</dbReference>
<dbReference type="Pfam" id="PF17802">
    <property type="entry name" value="SpaA"/>
    <property type="match status" value="1"/>
</dbReference>
<dbReference type="InterPro" id="IPR048834">
    <property type="entry name" value="SpaA_pre-album"/>
</dbReference>
<dbReference type="SUPFAM" id="SSF63825">
    <property type="entry name" value="YWTD domain"/>
    <property type="match status" value="1"/>
</dbReference>
<dbReference type="EMBL" id="JBHTII010000001">
    <property type="protein sequence ID" value="MFD0789960.1"/>
    <property type="molecule type" value="Genomic_DNA"/>
</dbReference>
<keyword evidence="1" id="KW-1133">Transmembrane helix</keyword>
<dbReference type="Proteomes" id="UP001597055">
    <property type="component" value="Unassembled WGS sequence"/>
</dbReference>
<feature type="domain" description="DUF7927" evidence="4">
    <location>
        <begin position="797"/>
        <end position="914"/>
    </location>
</feature>